<gene>
    <name evidence="3" type="ORF">CBP51_02880</name>
</gene>
<keyword evidence="4" id="KW-1185">Reference proteome</keyword>
<dbReference type="Proteomes" id="UP000216101">
    <property type="component" value="Unassembled WGS sequence"/>
</dbReference>
<dbReference type="Pfam" id="PF00072">
    <property type="entry name" value="Response_reg"/>
    <property type="match status" value="1"/>
</dbReference>
<dbReference type="SMART" id="SM00448">
    <property type="entry name" value="REC"/>
    <property type="match status" value="1"/>
</dbReference>
<evidence type="ECO:0000259" key="2">
    <source>
        <dbReference type="PROSITE" id="PS50110"/>
    </source>
</evidence>
<feature type="domain" description="Response regulatory" evidence="2">
    <location>
        <begin position="18"/>
        <end position="139"/>
    </location>
</feature>
<dbReference type="PANTHER" id="PTHR44520:SF2">
    <property type="entry name" value="RESPONSE REGULATOR RCP1"/>
    <property type="match status" value="1"/>
</dbReference>
<dbReference type="Gene3D" id="3.40.50.2300">
    <property type="match status" value="1"/>
</dbReference>
<protein>
    <submittedName>
        <fullName evidence="3">Two-component system response regulator</fullName>
    </submittedName>
</protein>
<dbReference type="AlphaFoldDB" id="A0A266Q846"/>
<dbReference type="GO" id="GO:0000160">
    <property type="term" value="P:phosphorelay signal transduction system"/>
    <property type="evidence" value="ECO:0007669"/>
    <property type="project" value="InterPro"/>
</dbReference>
<comment type="caution">
    <text evidence="3">The sequence shown here is derived from an EMBL/GenBank/DDBJ whole genome shotgun (WGS) entry which is preliminary data.</text>
</comment>
<dbReference type="InterPro" id="IPR052893">
    <property type="entry name" value="TCS_response_regulator"/>
</dbReference>
<evidence type="ECO:0000313" key="3">
    <source>
        <dbReference type="EMBL" id="OZY85990.1"/>
    </source>
</evidence>
<evidence type="ECO:0000313" key="4">
    <source>
        <dbReference type="Proteomes" id="UP000216101"/>
    </source>
</evidence>
<reference evidence="4" key="1">
    <citation type="submission" date="2017-05" db="EMBL/GenBank/DDBJ databases">
        <authorList>
            <person name="Barney B.M."/>
        </authorList>
    </citation>
    <scope>NUCLEOTIDE SEQUENCE [LARGE SCALE GENOMIC DNA]</scope>
    <source>
        <strain evidence="4">PSBB022</strain>
    </source>
</reference>
<dbReference type="PANTHER" id="PTHR44520">
    <property type="entry name" value="RESPONSE REGULATOR RCP1-RELATED"/>
    <property type="match status" value="1"/>
</dbReference>
<evidence type="ECO:0000256" key="1">
    <source>
        <dbReference type="PROSITE-ProRule" id="PRU00169"/>
    </source>
</evidence>
<dbReference type="RefSeq" id="WP_078043370.1">
    <property type="nucleotide sequence ID" value="NZ_NHNI01000001.1"/>
</dbReference>
<dbReference type="PROSITE" id="PS50110">
    <property type="entry name" value="RESPONSE_REGULATORY"/>
    <property type="match status" value="1"/>
</dbReference>
<accession>A0A266Q846</accession>
<dbReference type="SUPFAM" id="SSF52172">
    <property type="entry name" value="CheY-like"/>
    <property type="match status" value="1"/>
</dbReference>
<dbReference type="STRING" id="1209072.GCA_000766945_00101"/>
<feature type="modified residue" description="4-aspartylphosphate" evidence="1">
    <location>
        <position position="72"/>
    </location>
</feature>
<dbReference type="InterPro" id="IPR001789">
    <property type="entry name" value="Sig_transdc_resp-reg_receiver"/>
</dbReference>
<organism evidence="3 4">
    <name type="scientific">Cellvibrio mixtus</name>
    <dbReference type="NCBI Taxonomy" id="39650"/>
    <lineage>
        <taxon>Bacteria</taxon>
        <taxon>Pseudomonadati</taxon>
        <taxon>Pseudomonadota</taxon>
        <taxon>Gammaproteobacteria</taxon>
        <taxon>Cellvibrionales</taxon>
        <taxon>Cellvibrionaceae</taxon>
        <taxon>Cellvibrio</taxon>
    </lineage>
</organism>
<proteinExistence type="predicted"/>
<dbReference type="InterPro" id="IPR011006">
    <property type="entry name" value="CheY-like_superfamily"/>
</dbReference>
<sequence length="152" mass="17399">MTENPYPNLNPGHFKAVSLLIIDDDDIDATALRRALHKLKLLNPLYRAKDGLEAIEMLRNGNVPSPYIILLDINMPRMNGIEFLEVLRADPELTHAVVFVLTTSKSDEDILAAYREHVAGYLLKQRMDSDFIQVIGLLDHYWRVIELPHPEQ</sequence>
<keyword evidence="1" id="KW-0597">Phosphoprotein</keyword>
<name>A0A266Q846_9GAMM</name>
<dbReference type="EMBL" id="NHNI01000001">
    <property type="protein sequence ID" value="OZY85990.1"/>
    <property type="molecule type" value="Genomic_DNA"/>
</dbReference>
<dbReference type="CDD" id="cd17557">
    <property type="entry name" value="REC_Rcp-like"/>
    <property type="match status" value="1"/>
</dbReference>